<sequence>MSNLDPSWWAPALALHERAEYGLLVRTGVGTALKPRQWAEDGLDHTFARRVAALGLTEADVLALRAEPPAELAARVPRPEWAETVHRALDIAAELTGSSAEGLPWQEALARPLRPFVLDASDRLAEGIANLDLPLDLPAVADGFSTGLRRRLLAVAVRTLVAELHRRRTAGLLTGVDPAARFTCFVHQLTDVSGLADLVSDFPVLARLLAQTATGAAEATVELLTRLAADRAVIVRELFDGVDPGPLTDVEAGKGDTHRGGRSATLLRFADRRQLVYKPRDLDAHRLLTRLLGWTERHVPGLGLRAVPTLVREGYGWSAYLPGAPVADRVGADAFYRRQGALLALLHAVQATDIHCENLIADGDTPVLVDLETLFHPDLTGAPATGDPAADTLAGSVHRTALLPLIVVGEQGTLDMSGLGGDGGRTAPASAVDWADPGTDTMRLVRTARPFDGARNRPVLDGRPVEAQEHEAALLEGFRLVYDVLATHRDELVTIAATAAELTLRVVARPTWTYSTLLDETTHPGVLRDALDRDRALSVLVAGREQPVLAQLLPHELTELWAGDVPLFTAAPGSAELRTSDGKPLPVPLGRTGLAAALATLGRFGEVDRQDQEWIISAALATRHPAGPHTAPLVPAGSRTGLAAEPDRLLTAACTVADQIVARGIPGGDRINWLGLELVDDRQWLVLPMGAGLATGHVGVAVFLAELTEATGIARYAETARRALRGLPGLLAVLAEQPQLVTAVGCGGLHGFGGIAYGLARLGALLDAPELSEHTATAVRLAAQAAGAGADPSWATGTAGCLAAMRAVHALTGLPEAEALAQACTQHLALCLDQGVALPGGFAHGFAGVSWALARHAGRADLAAGATRQASAAGLGWCSGAAGLALATGDLGGLAEQPVVHDLSLCHGELGILEVLTVLDGPPAARRRRAGLVLDALHRQGPVCGVPSGVPTPGLLNGLAGIGHGLLRLSRPDRVPSLILLEH</sequence>
<dbReference type="InterPro" id="IPR012341">
    <property type="entry name" value="6hp_glycosidase-like_sf"/>
</dbReference>
<name>A0ABS5AJD8_9PSEU</name>
<dbReference type="SUPFAM" id="SSF158745">
    <property type="entry name" value="LanC-like"/>
    <property type="match status" value="1"/>
</dbReference>
<dbReference type="CDD" id="cd04792">
    <property type="entry name" value="LanM-like"/>
    <property type="match status" value="1"/>
</dbReference>
<comment type="caution">
    <text evidence="2">The sequence shown here is derived from an EMBL/GenBank/DDBJ whole genome shotgun (WGS) entry which is preliminary data.</text>
</comment>
<feature type="domain" description="Lantibiotic biosynthesis protein dehydration" evidence="1">
    <location>
        <begin position="202"/>
        <end position="570"/>
    </location>
</feature>
<reference evidence="2 3" key="1">
    <citation type="submission" date="2021-03" db="EMBL/GenBank/DDBJ databases">
        <title>Sequencing the genomes of 1000 actinobacteria strains.</title>
        <authorList>
            <person name="Klenk H.-P."/>
        </authorList>
    </citation>
    <scope>NUCLEOTIDE SEQUENCE [LARGE SCALE GENOMIC DNA]</scope>
    <source>
        <strain evidence="2 3">DSM 44580</strain>
    </source>
</reference>
<dbReference type="InterPro" id="IPR007822">
    <property type="entry name" value="LANC-like"/>
</dbReference>
<dbReference type="Proteomes" id="UP001519363">
    <property type="component" value="Unassembled WGS sequence"/>
</dbReference>
<organism evidence="2 3">
    <name type="scientific">Crossiella equi</name>
    <dbReference type="NCBI Taxonomy" id="130796"/>
    <lineage>
        <taxon>Bacteria</taxon>
        <taxon>Bacillati</taxon>
        <taxon>Actinomycetota</taxon>
        <taxon>Actinomycetes</taxon>
        <taxon>Pseudonocardiales</taxon>
        <taxon>Pseudonocardiaceae</taxon>
        <taxon>Crossiella</taxon>
    </lineage>
</organism>
<gene>
    <name evidence="2" type="ORF">JOF53_005560</name>
</gene>
<dbReference type="PIRSF" id="PIRSF037228">
    <property type="entry name" value="Lant_mod_RumM"/>
    <property type="match status" value="1"/>
</dbReference>
<dbReference type="InterPro" id="IPR017146">
    <property type="entry name" value="Lanti_2_LanM"/>
</dbReference>
<proteinExistence type="predicted"/>
<protein>
    <submittedName>
        <fullName evidence="2">Type 2 lantibiotic biosynthesis protein LanM</fullName>
    </submittedName>
</protein>
<dbReference type="Gene3D" id="1.50.10.10">
    <property type="match status" value="1"/>
</dbReference>
<dbReference type="Pfam" id="PF13575">
    <property type="entry name" value="DUF4135"/>
    <property type="match status" value="1"/>
</dbReference>
<dbReference type="EMBL" id="JAGIOO010000001">
    <property type="protein sequence ID" value="MBP2476688.1"/>
    <property type="molecule type" value="Genomic_DNA"/>
</dbReference>
<keyword evidence="3" id="KW-1185">Reference proteome</keyword>
<accession>A0ABS5AJD8</accession>
<dbReference type="Pfam" id="PF05147">
    <property type="entry name" value="LANC_like"/>
    <property type="match status" value="2"/>
</dbReference>
<dbReference type="InterPro" id="IPR025410">
    <property type="entry name" value="Lant_dehyd"/>
</dbReference>
<dbReference type="NCBIfam" id="TIGR03897">
    <property type="entry name" value="lanti_2_LanM"/>
    <property type="match status" value="1"/>
</dbReference>
<dbReference type="RefSeq" id="WP_209707320.1">
    <property type="nucleotide sequence ID" value="NZ_JAGIOO010000001.1"/>
</dbReference>
<evidence type="ECO:0000313" key="3">
    <source>
        <dbReference type="Proteomes" id="UP001519363"/>
    </source>
</evidence>
<evidence type="ECO:0000259" key="1">
    <source>
        <dbReference type="Pfam" id="PF13575"/>
    </source>
</evidence>
<evidence type="ECO:0000313" key="2">
    <source>
        <dbReference type="EMBL" id="MBP2476688.1"/>
    </source>
</evidence>
<dbReference type="SMART" id="SM01260">
    <property type="entry name" value="LANC_like"/>
    <property type="match status" value="1"/>
</dbReference>